<feature type="transmembrane region" description="Helical" evidence="1">
    <location>
        <begin position="111"/>
        <end position="131"/>
    </location>
</feature>
<keyword evidence="1" id="KW-0812">Transmembrane</keyword>
<dbReference type="EMBL" id="ABXJ01000006">
    <property type="protein sequence ID" value="EEA91731.1"/>
    <property type="molecule type" value="Genomic_DNA"/>
</dbReference>
<name>B6G7N4_9ACTN</name>
<gene>
    <name evidence="2" type="ORF">COLSTE_00074</name>
</gene>
<keyword evidence="1" id="KW-0472">Membrane</keyword>
<dbReference type="AlphaFoldDB" id="B6G7N4"/>
<dbReference type="Proteomes" id="UP000003560">
    <property type="component" value="Unassembled WGS sequence"/>
</dbReference>
<comment type="caution">
    <text evidence="2">The sequence shown here is derived from an EMBL/GenBank/DDBJ whole genome shotgun (WGS) entry which is preliminary data.</text>
</comment>
<sequence>MNCSARRSLTEVGVISLACALATVLIDIVLMTAPVESMEWLTSVLSVVSLALPVLLLVAEVRAWLAITRAGSDAFNLSGKVVLAAALWFGGSLPAGIVAFVRALLFGSIASVVPMFLVQLGMALVCIAAVAGRVSKVLSR</sequence>
<accession>B6G7N4</accession>
<dbReference type="GeneID" id="98002490"/>
<feature type="transmembrane region" description="Helical" evidence="1">
    <location>
        <begin position="81"/>
        <end position="105"/>
    </location>
</feature>
<dbReference type="STRING" id="445975.COLSTE_00074"/>
<feature type="transmembrane region" description="Helical" evidence="1">
    <location>
        <begin position="12"/>
        <end position="34"/>
    </location>
</feature>
<evidence type="ECO:0000313" key="3">
    <source>
        <dbReference type="Proteomes" id="UP000003560"/>
    </source>
</evidence>
<reference evidence="2 3" key="2">
    <citation type="submission" date="2008-10" db="EMBL/GenBank/DDBJ databases">
        <authorList>
            <person name="Fulton L."/>
            <person name="Clifton S."/>
            <person name="Fulton B."/>
            <person name="Xu J."/>
            <person name="Minx P."/>
            <person name="Pepin K.H."/>
            <person name="Johnson M."/>
            <person name="Thiruvilangam P."/>
            <person name="Bhonagiri V."/>
            <person name="Nash W.E."/>
            <person name="Mardis E.R."/>
            <person name="Wilson R.K."/>
        </authorList>
    </citation>
    <scope>NUCLEOTIDE SEQUENCE [LARGE SCALE GENOMIC DNA]</scope>
    <source>
        <strain evidence="2 3">DSM 13279</strain>
    </source>
</reference>
<organism evidence="2 3">
    <name type="scientific">Collinsella stercoris DSM 13279</name>
    <dbReference type="NCBI Taxonomy" id="445975"/>
    <lineage>
        <taxon>Bacteria</taxon>
        <taxon>Bacillati</taxon>
        <taxon>Actinomycetota</taxon>
        <taxon>Coriobacteriia</taxon>
        <taxon>Coriobacteriales</taxon>
        <taxon>Coriobacteriaceae</taxon>
        <taxon>Collinsella</taxon>
    </lineage>
</organism>
<protein>
    <submittedName>
        <fullName evidence="2">Uncharacterized protein</fullName>
    </submittedName>
</protein>
<keyword evidence="1" id="KW-1133">Transmembrane helix</keyword>
<reference evidence="2 3" key="1">
    <citation type="submission" date="2008-10" db="EMBL/GenBank/DDBJ databases">
        <title>Draft genome sequence of Collinsella stercoris (DSM 13279).</title>
        <authorList>
            <person name="Sudarsanam P."/>
            <person name="Ley R."/>
            <person name="Guruge J."/>
            <person name="Turnbaugh P.J."/>
            <person name="Mahowald M."/>
            <person name="Liep D."/>
            <person name="Gordon J."/>
        </authorList>
    </citation>
    <scope>NUCLEOTIDE SEQUENCE [LARGE SCALE GENOMIC DNA]</scope>
    <source>
        <strain evidence="2 3">DSM 13279</strain>
    </source>
</reference>
<proteinExistence type="predicted"/>
<dbReference type="RefSeq" id="WP_006719439.1">
    <property type="nucleotide sequence ID" value="NZ_CP085935.1"/>
</dbReference>
<evidence type="ECO:0000256" key="1">
    <source>
        <dbReference type="SAM" id="Phobius"/>
    </source>
</evidence>
<evidence type="ECO:0000313" key="2">
    <source>
        <dbReference type="EMBL" id="EEA91731.1"/>
    </source>
</evidence>
<dbReference type="HOGENOM" id="CLU_1831736_0_0_11"/>
<feature type="transmembrane region" description="Helical" evidence="1">
    <location>
        <begin position="40"/>
        <end position="61"/>
    </location>
</feature>
<keyword evidence="3" id="KW-1185">Reference proteome</keyword>